<feature type="transmembrane region" description="Helical" evidence="6">
    <location>
        <begin position="21"/>
        <end position="41"/>
    </location>
</feature>
<keyword evidence="6" id="KW-0813">Transport</keyword>
<dbReference type="InterPro" id="IPR052536">
    <property type="entry name" value="ABC-4_Integral_Memb_Prot"/>
</dbReference>
<dbReference type="GO" id="GO:0055085">
    <property type="term" value="P:transmembrane transport"/>
    <property type="evidence" value="ECO:0007669"/>
    <property type="project" value="UniProtKB-UniRule"/>
</dbReference>
<evidence type="ECO:0000256" key="6">
    <source>
        <dbReference type="PIRNR" id="PIRNR018968"/>
    </source>
</evidence>
<dbReference type="RefSeq" id="WP_007746953.1">
    <property type="nucleotide sequence ID" value="NZ_CM001398.1"/>
</dbReference>
<reference evidence="8 9" key="1">
    <citation type="journal article" date="2012" name="PLoS ONE">
        <title>Functional divergence in the genus oenococcus as predicted by genome sequencing of the newly-described species, Oenococcus kitaharae.</title>
        <authorList>
            <person name="Borneman A.R."/>
            <person name="McCarthy J.M."/>
            <person name="Chambers P.J."/>
            <person name="Bartowsky E.J."/>
        </authorList>
    </citation>
    <scope>NUCLEOTIDE SEQUENCE [LARGE SCALE GENOMIC DNA]</scope>
    <source>
        <strain evidence="9">DSM17330</strain>
    </source>
</reference>
<feature type="transmembrane region" description="Helical" evidence="6">
    <location>
        <begin position="195"/>
        <end position="215"/>
    </location>
</feature>
<comment type="caution">
    <text evidence="8">The sequence shown here is derived from an EMBL/GenBank/DDBJ whole genome shotgun (WGS) entry which is preliminary data.</text>
</comment>
<feature type="transmembrane region" description="Helical" evidence="6">
    <location>
        <begin position="598"/>
        <end position="620"/>
    </location>
</feature>
<dbReference type="EMBL" id="AFVZ01000001">
    <property type="protein sequence ID" value="EHN59798.1"/>
    <property type="molecule type" value="Genomic_DNA"/>
</dbReference>
<dbReference type="Proteomes" id="UP000004959">
    <property type="component" value="Chromosome"/>
</dbReference>
<keyword evidence="3 6" id="KW-0812">Transmembrane</keyword>
<organism evidence="8 9">
    <name type="scientific">Oenococcus kitaharae DSM 17330</name>
    <dbReference type="NCBI Taxonomy" id="1045004"/>
    <lineage>
        <taxon>Bacteria</taxon>
        <taxon>Bacillati</taxon>
        <taxon>Bacillota</taxon>
        <taxon>Bacilli</taxon>
        <taxon>Lactobacillales</taxon>
        <taxon>Lactobacillaceae</taxon>
        <taxon>Oenococcus</taxon>
    </lineage>
</organism>
<keyword evidence="2 6" id="KW-1003">Cell membrane</keyword>
<evidence type="ECO:0000256" key="1">
    <source>
        <dbReference type="ARBA" id="ARBA00004651"/>
    </source>
</evidence>
<feature type="transmembrane region" description="Helical" evidence="6">
    <location>
        <begin position="227"/>
        <end position="250"/>
    </location>
</feature>
<evidence type="ECO:0000313" key="9">
    <source>
        <dbReference type="Proteomes" id="UP000004959"/>
    </source>
</evidence>
<feature type="transmembrane region" description="Helical" evidence="6">
    <location>
        <begin position="536"/>
        <end position="564"/>
    </location>
</feature>
<dbReference type="STRING" id="336988.NT96_02265"/>
<keyword evidence="9" id="KW-1185">Reference proteome</keyword>
<protein>
    <submittedName>
        <fullName evidence="8">ABC transporter permease protein</fullName>
    </submittedName>
</protein>
<dbReference type="PIRSF" id="PIRSF018968">
    <property type="entry name" value="ABC_permease_BceB"/>
    <property type="match status" value="1"/>
</dbReference>
<dbReference type="eggNOG" id="COG0577">
    <property type="taxonomic scope" value="Bacteria"/>
</dbReference>
<dbReference type="PANTHER" id="PTHR46795:SF3">
    <property type="entry name" value="ABC TRANSPORTER PERMEASE"/>
    <property type="match status" value="1"/>
</dbReference>
<evidence type="ECO:0000256" key="3">
    <source>
        <dbReference type="ARBA" id="ARBA00022692"/>
    </source>
</evidence>
<dbReference type="HOGENOM" id="CLU_022800_2_3_9"/>
<comment type="subcellular location">
    <subcellularLocation>
        <location evidence="1 6">Cell membrane</location>
        <topology evidence="1 6">Multi-pass membrane protein</topology>
    </subcellularLocation>
</comment>
<dbReference type="GO" id="GO:0005886">
    <property type="term" value="C:plasma membrane"/>
    <property type="evidence" value="ECO:0007669"/>
    <property type="project" value="UniProtKB-SubCell"/>
</dbReference>
<dbReference type="PATRIC" id="fig|1045004.4.peg.1697"/>
<dbReference type="AlphaFoldDB" id="G9WGH1"/>
<feature type="transmembrane region" description="Helical" evidence="6">
    <location>
        <begin position="53"/>
        <end position="79"/>
    </location>
</feature>
<evidence type="ECO:0000256" key="4">
    <source>
        <dbReference type="ARBA" id="ARBA00022989"/>
    </source>
</evidence>
<dbReference type="OrthoDB" id="1705903at2"/>
<feature type="domain" description="ABC3 transporter permease C-terminal" evidence="7">
    <location>
        <begin position="61"/>
        <end position="177"/>
    </location>
</feature>
<comment type="similarity">
    <text evidence="6">Belongs to the ABC-4 integral membrane protein family.</text>
</comment>
<name>G9WGH1_9LACO</name>
<keyword evidence="4 6" id="KW-1133">Transmembrane helix</keyword>
<dbReference type="InterPro" id="IPR027022">
    <property type="entry name" value="ABC_permease_BceB-typ"/>
</dbReference>
<evidence type="ECO:0000313" key="8">
    <source>
        <dbReference type="EMBL" id="EHN59798.1"/>
    </source>
</evidence>
<feature type="transmembrane region" description="Helical" evidence="6">
    <location>
        <begin position="280"/>
        <end position="304"/>
    </location>
</feature>
<evidence type="ECO:0000256" key="2">
    <source>
        <dbReference type="ARBA" id="ARBA00022475"/>
    </source>
</evidence>
<dbReference type="Pfam" id="PF02687">
    <property type="entry name" value="FtsX"/>
    <property type="match status" value="1"/>
</dbReference>
<sequence length="667" mass="75346">MFYLKLASRNIRQSLSTFLPFGLSSIVMFVMNLTIASILFSPSLRKVPGAPNAAMMLALGLIVLLIFATIFMIYSYRFLLKRRTKEFGLYNILGLKKQQIIRIAVLELFMMLIATAIIGSILGVILAKFLYLILVNMLGTNYFNLQWSPTAIIVVAVAFIFIYLLLMMISILTIKRQSSLELLKNENRGEKEPKARVILACLGIIFLAIGYYMAVTVASPLDALFKFFIAVLFVIAGTFLFYMSFTIWLLKRRKKNKKYYYQPKHFITVSSMLYRMKQNAAGLANITILVTMTFVTLATTIGLYTSINGFLHGYFIRNTMINFNTTLPKSQSLIQQAAKENNIPLKNSIGYNMSDGLYGTVKQGKFEATQRFTTLTAINFMTADMYTKLTGKKVQLSNNQAIVFPLIGNFDAKQITFWQHRFNIKGKISSMRNFPTISMTASNWLILIVNSEKQVQPILDQAGKNGGGMTSDLHFQSTISTDLSAKNASKLDEALSNYRLNGSDKPIRKISDQSQLESGMGIPPSMMRYDQMHQQFMSFAGGFLFIGLILGFTFILGTALIIYYKQISEGEQDKRSFEILQEVGLSKQEVRQTIRSQVLLVFFMPIVVAVCHFAFAFVMIQKLISLFGTTQLGLLLGTSIATIAIVAIVYYLIFKQTSRVYYRLVER</sequence>
<accession>G9WGH1</accession>
<feature type="transmembrane region" description="Helical" evidence="6">
    <location>
        <begin position="100"/>
        <end position="131"/>
    </location>
</feature>
<dbReference type="PANTHER" id="PTHR46795">
    <property type="entry name" value="ABC TRANSPORTER PERMEASE-RELATED-RELATED"/>
    <property type="match status" value="1"/>
</dbReference>
<proteinExistence type="inferred from homology"/>
<evidence type="ECO:0000259" key="7">
    <source>
        <dbReference type="Pfam" id="PF02687"/>
    </source>
</evidence>
<gene>
    <name evidence="8" type="ORF">OKIT_1723</name>
</gene>
<feature type="transmembrane region" description="Helical" evidence="6">
    <location>
        <begin position="151"/>
        <end position="174"/>
    </location>
</feature>
<keyword evidence="5 6" id="KW-0472">Membrane</keyword>
<feature type="transmembrane region" description="Helical" evidence="6">
    <location>
        <begin position="632"/>
        <end position="653"/>
    </location>
</feature>
<dbReference type="InterPro" id="IPR003838">
    <property type="entry name" value="ABC3_permease_C"/>
</dbReference>
<evidence type="ECO:0000256" key="5">
    <source>
        <dbReference type="ARBA" id="ARBA00023136"/>
    </source>
</evidence>